<dbReference type="PANTHER" id="PTHR34849">
    <property type="entry name" value="SSL5025 PROTEIN"/>
    <property type="match status" value="1"/>
</dbReference>
<dbReference type="PANTHER" id="PTHR34849:SF5">
    <property type="entry name" value="SSL2733 PROTEIN"/>
    <property type="match status" value="1"/>
</dbReference>
<proteinExistence type="predicted"/>
<dbReference type="Gene3D" id="1.10.10.10">
    <property type="entry name" value="Winged helix-like DNA-binding domain superfamily/Winged helix DNA-binding domain"/>
    <property type="match status" value="1"/>
</dbReference>
<evidence type="ECO:0000313" key="2">
    <source>
        <dbReference type="Proteomes" id="UP000767446"/>
    </source>
</evidence>
<organism evidence="1 2">
    <name type="scientific">Gomphosphaeria aponina SAG 52.96 = DSM 107014</name>
    <dbReference type="NCBI Taxonomy" id="1521640"/>
    <lineage>
        <taxon>Bacteria</taxon>
        <taxon>Bacillati</taxon>
        <taxon>Cyanobacteriota</taxon>
        <taxon>Cyanophyceae</taxon>
        <taxon>Oscillatoriophycideae</taxon>
        <taxon>Chroococcales</taxon>
        <taxon>Gomphosphaeriaceae</taxon>
        <taxon>Gomphosphaeria</taxon>
    </lineage>
</organism>
<dbReference type="EMBL" id="JADQBC010000047">
    <property type="protein sequence ID" value="MBR8827896.1"/>
    <property type="molecule type" value="Genomic_DNA"/>
</dbReference>
<comment type="caution">
    <text evidence="1">The sequence shown here is derived from an EMBL/GenBank/DDBJ whole genome shotgun (WGS) entry which is preliminary data.</text>
</comment>
<name>A0A941GRN2_9CHRO</name>
<dbReference type="InterPro" id="IPR036388">
    <property type="entry name" value="WH-like_DNA-bd_sf"/>
</dbReference>
<dbReference type="AlphaFoldDB" id="A0A941GRN2"/>
<dbReference type="SUPFAM" id="SSF46689">
    <property type="entry name" value="Homeodomain-like"/>
    <property type="match status" value="1"/>
</dbReference>
<dbReference type="InterPro" id="IPR009057">
    <property type="entry name" value="Homeodomain-like_sf"/>
</dbReference>
<accession>A0A941GRN2</accession>
<evidence type="ECO:0000313" key="1">
    <source>
        <dbReference type="EMBL" id="MBR8827896.1"/>
    </source>
</evidence>
<reference evidence="1" key="1">
    <citation type="submission" date="2021-02" db="EMBL/GenBank/DDBJ databases">
        <title>Metagenome analyses of Stigonema ocellatum DSM 106950, Chlorogloea purpurea SAG 13.99 and Gomphosphaeria aponina DSM 107014.</title>
        <authorList>
            <person name="Marter P."/>
            <person name="Huang S."/>
        </authorList>
    </citation>
    <scope>NUCLEOTIDE SEQUENCE</scope>
    <source>
        <strain evidence="1">JP213</strain>
    </source>
</reference>
<gene>
    <name evidence="1" type="ORF">DSM107014_08340</name>
</gene>
<protein>
    <submittedName>
        <fullName evidence="1">DUF433 domain-containing protein</fullName>
    </submittedName>
</protein>
<sequence>MDYKNLITMEPGKRSGKPCIRGMRITVYDILEYLAGGMTEAEILEDFSELTSEDIKACLALKTSHFKLINELKK</sequence>
<dbReference type="InterPro" id="IPR007367">
    <property type="entry name" value="DUF433"/>
</dbReference>
<dbReference type="Proteomes" id="UP000767446">
    <property type="component" value="Unassembled WGS sequence"/>
</dbReference>
<dbReference type="Pfam" id="PF04255">
    <property type="entry name" value="DUF433"/>
    <property type="match status" value="1"/>
</dbReference>